<feature type="chain" id="PRO_5040936141" evidence="1">
    <location>
        <begin position="17"/>
        <end position="81"/>
    </location>
</feature>
<evidence type="ECO:0000256" key="1">
    <source>
        <dbReference type="SAM" id="SignalP"/>
    </source>
</evidence>
<dbReference type="EMBL" id="JAPQKN010000001">
    <property type="protein sequence ID" value="KAJ5176523.1"/>
    <property type="molecule type" value="Genomic_DNA"/>
</dbReference>
<gene>
    <name evidence="2" type="ORF">N7482_002400</name>
</gene>
<evidence type="ECO:0000313" key="3">
    <source>
        <dbReference type="Proteomes" id="UP001149163"/>
    </source>
</evidence>
<dbReference type="GeneID" id="81423701"/>
<dbReference type="Proteomes" id="UP001149163">
    <property type="component" value="Unassembled WGS sequence"/>
</dbReference>
<feature type="signal peptide" evidence="1">
    <location>
        <begin position="1"/>
        <end position="16"/>
    </location>
</feature>
<reference evidence="2" key="1">
    <citation type="submission" date="2022-11" db="EMBL/GenBank/DDBJ databases">
        <authorList>
            <person name="Petersen C."/>
        </authorList>
    </citation>
    <scope>NUCLEOTIDE SEQUENCE</scope>
    <source>
        <strain evidence="2">IBT 26290</strain>
    </source>
</reference>
<sequence length="81" mass="8479">MVVVALLLGLPTPTLNTVADQADVLDAGCSEQAGVGEGAGADMSTRARSATLLHLDWPLNFWAQRACAASKGFYVWEDSAV</sequence>
<keyword evidence="1" id="KW-0732">Signal</keyword>
<name>A0A9W9LTV6_9EURO</name>
<keyword evidence="3" id="KW-1185">Reference proteome</keyword>
<protein>
    <submittedName>
        <fullName evidence="2">Uncharacterized protein</fullName>
    </submittedName>
</protein>
<dbReference type="RefSeq" id="XP_056548131.1">
    <property type="nucleotide sequence ID" value="XM_056684525.1"/>
</dbReference>
<dbReference type="AlphaFoldDB" id="A0A9W9LTV6"/>
<proteinExistence type="predicted"/>
<organism evidence="2 3">
    <name type="scientific">Penicillium canariense</name>
    <dbReference type="NCBI Taxonomy" id="189055"/>
    <lineage>
        <taxon>Eukaryota</taxon>
        <taxon>Fungi</taxon>
        <taxon>Dikarya</taxon>
        <taxon>Ascomycota</taxon>
        <taxon>Pezizomycotina</taxon>
        <taxon>Eurotiomycetes</taxon>
        <taxon>Eurotiomycetidae</taxon>
        <taxon>Eurotiales</taxon>
        <taxon>Aspergillaceae</taxon>
        <taxon>Penicillium</taxon>
    </lineage>
</organism>
<evidence type="ECO:0000313" key="2">
    <source>
        <dbReference type="EMBL" id="KAJ5176523.1"/>
    </source>
</evidence>
<accession>A0A9W9LTV6</accession>
<comment type="caution">
    <text evidence="2">The sequence shown here is derived from an EMBL/GenBank/DDBJ whole genome shotgun (WGS) entry which is preliminary data.</text>
</comment>
<reference evidence="2" key="2">
    <citation type="journal article" date="2023" name="IMA Fungus">
        <title>Comparative genomic study of the Penicillium genus elucidates a diverse pangenome and 15 lateral gene transfer events.</title>
        <authorList>
            <person name="Petersen C."/>
            <person name="Sorensen T."/>
            <person name="Nielsen M.R."/>
            <person name="Sondergaard T.E."/>
            <person name="Sorensen J.L."/>
            <person name="Fitzpatrick D.A."/>
            <person name="Frisvad J.C."/>
            <person name="Nielsen K.L."/>
        </authorList>
    </citation>
    <scope>NUCLEOTIDE SEQUENCE</scope>
    <source>
        <strain evidence="2">IBT 26290</strain>
    </source>
</reference>